<comment type="caution">
    <text evidence="2">The sequence shown here is derived from an EMBL/GenBank/DDBJ whole genome shotgun (WGS) entry which is preliminary data.</text>
</comment>
<evidence type="ECO:0000256" key="1">
    <source>
        <dbReference type="SAM" id="Phobius"/>
    </source>
</evidence>
<keyword evidence="1" id="KW-0812">Transmembrane</keyword>
<accession>A0ABT7WDW8</accession>
<keyword evidence="3" id="KW-1185">Reference proteome</keyword>
<proteinExistence type="predicted"/>
<feature type="transmembrane region" description="Helical" evidence="1">
    <location>
        <begin position="21"/>
        <end position="42"/>
    </location>
</feature>
<organism evidence="2 3">
    <name type="scientific">Robiginitalea aurantiaca</name>
    <dbReference type="NCBI Taxonomy" id="3056915"/>
    <lineage>
        <taxon>Bacteria</taxon>
        <taxon>Pseudomonadati</taxon>
        <taxon>Bacteroidota</taxon>
        <taxon>Flavobacteriia</taxon>
        <taxon>Flavobacteriales</taxon>
        <taxon>Flavobacteriaceae</taxon>
        <taxon>Robiginitalea</taxon>
    </lineage>
</organism>
<dbReference type="Pfam" id="PF19578">
    <property type="entry name" value="DUF6090"/>
    <property type="match status" value="1"/>
</dbReference>
<keyword evidence="1" id="KW-0472">Membrane</keyword>
<evidence type="ECO:0000313" key="2">
    <source>
        <dbReference type="EMBL" id="MDM9631105.1"/>
    </source>
</evidence>
<name>A0ABT7WDW8_9FLAO</name>
<keyword evidence="1" id="KW-1133">Transmembrane helix</keyword>
<protein>
    <submittedName>
        <fullName evidence="2">DUF6090 family protein</fullName>
    </submittedName>
</protein>
<reference evidence="2" key="1">
    <citation type="submission" date="2023-06" db="EMBL/GenBank/DDBJ databases">
        <title>Robiginitalea aurantiacus sp. nov. and Algoriphagus sediminis sp. nov., isolated from coastal sediment.</title>
        <authorList>
            <person name="Zhou Z.Y."/>
            <person name="An J."/>
            <person name="Jia Y.W."/>
            <person name="Du Z.J."/>
        </authorList>
    </citation>
    <scope>NUCLEOTIDE SEQUENCE</scope>
    <source>
        <strain evidence="2">M39</strain>
    </source>
</reference>
<sequence length="356" mass="41346">MLRFFRTIRQRLITENKFSRYLLYAIGEILLVVIGILIALQVDNWNEERKKQREISQLLLDIEQDLLLNYELADQALDFYRMQDSVVKRIANNSLTAADYENNSRLDYLVSNWEYYLPAEKNINQFVESEKLVPAVYKPIVDGLKKLQNFSSVLNDAWSNLDANIDENTKFLTSFNWFVKKDSLSTAKRIAFFLYEEEYQTTVFRYWVQTQNYYDKITRYRAQTIATLAILKQLKDNYSAVEIQRLFQKIGMTPFAEYRCGVTRSELQPLKALRSSELYANLTPETVHFKLTNNEGQGVTEFAVPPNTFTTIPGNDYFGLEGDNTTLARVSDETGNCIGTYGAFENGFLMITESDR</sequence>
<dbReference type="Proteomes" id="UP001174839">
    <property type="component" value="Unassembled WGS sequence"/>
</dbReference>
<evidence type="ECO:0000313" key="3">
    <source>
        <dbReference type="Proteomes" id="UP001174839"/>
    </source>
</evidence>
<dbReference type="RefSeq" id="WP_289724471.1">
    <property type="nucleotide sequence ID" value="NZ_JAUDUY010000003.1"/>
</dbReference>
<gene>
    <name evidence="2" type="ORF">QU605_06475</name>
</gene>
<dbReference type="InterPro" id="IPR045749">
    <property type="entry name" value="DUF6090"/>
</dbReference>
<dbReference type="EMBL" id="JAUDUY010000003">
    <property type="protein sequence ID" value="MDM9631105.1"/>
    <property type="molecule type" value="Genomic_DNA"/>
</dbReference>